<evidence type="ECO:0000313" key="3">
    <source>
        <dbReference type="EMBL" id="CAH0104007.1"/>
    </source>
</evidence>
<feature type="compositionally biased region" description="Basic and acidic residues" evidence="2">
    <location>
        <begin position="113"/>
        <end position="130"/>
    </location>
</feature>
<evidence type="ECO:0000256" key="2">
    <source>
        <dbReference type="SAM" id="MobiDB-lite"/>
    </source>
</evidence>
<dbReference type="OrthoDB" id="6368522at2759"/>
<name>A0A8J2RQX1_9CRUS</name>
<feature type="region of interest" description="Disordered" evidence="2">
    <location>
        <begin position="372"/>
        <end position="391"/>
    </location>
</feature>
<feature type="compositionally biased region" description="Polar residues" evidence="2">
    <location>
        <begin position="147"/>
        <end position="159"/>
    </location>
</feature>
<feature type="compositionally biased region" description="Low complexity" evidence="2">
    <location>
        <begin position="263"/>
        <end position="274"/>
    </location>
</feature>
<feature type="region of interest" description="Disordered" evidence="2">
    <location>
        <begin position="574"/>
        <end position="609"/>
    </location>
</feature>
<keyword evidence="4" id="KW-1185">Reference proteome</keyword>
<feature type="region of interest" description="Disordered" evidence="2">
    <location>
        <begin position="259"/>
        <end position="286"/>
    </location>
</feature>
<dbReference type="AlphaFoldDB" id="A0A8J2RQX1"/>
<evidence type="ECO:0000313" key="4">
    <source>
        <dbReference type="Proteomes" id="UP000789390"/>
    </source>
</evidence>
<reference evidence="3" key="1">
    <citation type="submission" date="2021-11" db="EMBL/GenBank/DDBJ databases">
        <authorList>
            <person name="Schell T."/>
        </authorList>
    </citation>
    <scope>NUCLEOTIDE SEQUENCE</scope>
    <source>
        <strain evidence="3">M5</strain>
    </source>
</reference>
<feature type="coiled-coil region" evidence="1">
    <location>
        <begin position="160"/>
        <end position="187"/>
    </location>
</feature>
<dbReference type="Proteomes" id="UP000789390">
    <property type="component" value="Unassembled WGS sequence"/>
</dbReference>
<protein>
    <submittedName>
        <fullName evidence="3">Uncharacterized protein</fullName>
    </submittedName>
</protein>
<sequence>MSHMNRRQDSRMINEMKEQLRRLQERRQELESRQVDEEEALGQKSIVPHLARVMRDRQWAQVRSMIRSNMDSIDQDIQVSTVLSVQIINSSSIFISYQNAIGRLGAALLETGDPERSPRRSQKHFPDLIPRKRSQSPPKPNKEPLHSFTSQLPQPGSPSRQALLEAVKETLERRKKLTADNEEEKTEQSPRVGFYRFRHETVAAVSNKLSRLSVQKLPSVTIATQKPDRPLNHVISVQSPSIASPICHHTADSVELPAEHPNTSATAAASSSSSIANHQQEEQTSPNFEIQPDDVARLFCDLLATQLELAVDSIGPIQDQQPASPRQCQRDNDEDNDDNEFRLTIDSCTQTTICNVKDSSTMMERWHQIDRSVGTDRPISPESDPEEKIMQVSNEIEEEEEKIEEVEEIEEPLTPPRTSCINIVPDPAPPLDLNLWRRRYPPTPPSSCFESLIRQVEAAAHESLSNMTAVGSSSSSSSDATGILSSSLSTNASSSSATVAVSWLSEGEVPNRVASPGQIVVKKRGVTENIMDRSAEATLSEGQIPLRDSLPQSNFQLTSTLIDGSSQGEILLTQTSRSDSTASFRSATGSLGEIPAERFSTTDDDLESE</sequence>
<gene>
    <name evidence="3" type="ORF">DGAL_LOCUS6719</name>
</gene>
<feature type="region of interest" description="Disordered" evidence="2">
    <location>
        <begin position="111"/>
        <end position="159"/>
    </location>
</feature>
<feature type="compositionally biased region" description="Low complexity" evidence="2">
    <location>
        <begin position="472"/>
        <end position="490"/>
    </location>
</feature>
<evidence type="ECO:0000256" key="1">
    <source>
        <dbReference type="SAM" id="Coils"/>
    </source>
</evidence>
<organism evidence="3 4">
    <name type="scientific">Daphnia galeata</name>
    <dbReference type="NCBI Taxonomy" id="27404"/>
    <lineage>
        <taxon>Eukaryota</taxon>
        <taxon>Metazoa</taxon>
        <taxon>Ecdysozoa</taxon>
        <taxon>Arthropoda</taxon>
        <taxon>Crustacea</taxon>
        <taxon>Branchiopoda</taxon>
        <taxon>Diplostraca</taxon>
        <taxon>Cladocera</taxon>
        <taxon>Anomopoda</taxon>
        <taxon>Daphniidae</taxon>
        <taxon>Daphnia</taxon>
    </lineage>
</organism>
<keyword evidence="1" id="KW-0175">Coiled coil</keyword>
<feature type="region of interest" description="Disordered" evidence="2">
    <location>
        <begin position="314"/>
        <end position="340"/>
    </location>
</feature>
<feature type="compositionally biased region" description="Polar residues" evidence="2">
    <location>
        <begin position="318"/>
        <end position="327"/>
    </location>
</feature>
<comment type="caution">
    <text evidence="3">The sequence shown here is derived from an EMBL/GenBank/DDBJ whole genome shotgun (WGS) entry which is preliminary data.</text>
</comment>
<feature type="compositionally biased region" description="Polar residues" evidence="2">
    <location>
        <begin position="275"/>
        <end position="286"/>
    </location>
</feature>
<proteinExistence type="predicted"/>
<dbReference type="EMBL" id="CAKKLH010000124">
    <property type="protein sequence ID" value="CAH0104007.1"/>
    <property type="molecule type" value="Genomic_DNA"/>
</dbReference>
<feature type="compositionally biased region" description="Polar residues" evidence="2">
    <location>
        <begin position="574"/>
        <end position="589"/>
    </location>
</feature>
<feature type="coiled-coil region" evidence="1">
    <location>
        <begin position="6"/>
        <end position="40"/>
    </location>
</feature>
<feature type="compositionally biased region" description="Acidic residues" evidence="2">
    <location>
        <begin position="398"/>
        <end position="411"/>
    </location>
</feature>
<feature type="region of interest" description="Disordered" evidence="2">
    <location>
        <begin position="468"/>
        <end position="490"/>
    </location>
</feature>
<feature type="region of interest" description="Disordered" evidence="2">
    <location>
        <begin position="398"/>
        <end position="424"/>
    </location>
</feature>
<accession>A0A8J2RQX1</accession>